<evidence type="ECO:0000313" key="3">
    <source>
        <dbReference type="Proteomes" id="UP001060104"/>
    </source>
</evidence>
<dbReference type="RefSeq" id="WP_138273588.1">
    <property type="nucleotide sequence ID" value="NZ_CP103143.1"/>
</dbReference>
<dbReference type="Proteomes" id="UP001060104">
    <property type="component" value="Plasmid unnamed2"/>
</dbReference>
<feature type="signal peptide" evidence="1">
    <location>
        <begin position="1"/>
        <end position="20"/>
    </location>
</feature>
<dbReference type="EMBL" id="CP103143">
    <property type="protein sequence ID" value="UVQ77666.1"/>
    <property type="molecule type" value="Genomic_DNA"/>
</dbReference>
<sequence>MKKFLCGMALALVAVSCSNSDDPEIDNPELGNGVGEYCFRITYKGKSSDSFVKPTLGLSLQSINTDKVRNIYYTDNKDKERVKLDIDPNLSYLEFDVGEKDTTICIYTDKKAEFMYVYGIFASSDKTTSYSYNAELLLNGKVIDKESEKNIVPEITENFDLGDSPELNDK</sequence>
<proteinExistence type="predicted"/>
<keyword evidence="1" id="KW-0732">Signal</keyword>
<accession>A0ABY5TJZ5</accession>
<evidence type="ECO:0000313" key="2">
    <source>
        <dbReference type="EMBL" id="UVQ77666.1"/>
    </source>
</evidence>
<evidence type="ECO:0008006" key="4">
    <source>
        <dbReference type="Google" id="ProtNLM"/>
    </source>
</evidence>
<evidence type="ECO:0000256" key="1">
    <source>
        <dbReference type="SAM" id="SignalP"/>
    </source>
</evidence>
<reference evidence="2" key="1">
    <citation type="submission" date="2022-08" db="EMBL/GenBank/DDBJ databases">
        <title>Genome Sequencing of Bacteroides fragilis Group Isolates with Nanopore Technology.</title>
        <authorList>
            <person name="Tisza M.J."/>
            <person name="Smith D."/>
            <person name="Dekker J.P."/>
        </authorList>
    </citation>
    <scope>NUCLEOTIDE SEQUENCE</scope>
    <source>
        <strain evidence="2">BFG-527</strain>
        <plasmid evidence="2">unnamed2</plasmid>
    </source>
</reference>
<keyword evidence="2" id="KW-0614">Plasmid</keyword>
<gene>
    <name evidence="2" type="ORF">NXY30_29350</name>
</gene>
<dbReference type="PROSITE" id="PS51257">
    <property type="entry name" value="PROKAR_LIPOPROTEIN"/>
    <property type="match status" value="1"/>
</dbReference>
<feature type="chain" id="PRO_5045661485" description="Lipoprotein" evidence="1">
    <location>
        <begin position="21"/>
        <end position="170"/>
    </location>
</feature>
<geneLocation type="plasmid" evidence="2 3">
    <name>unnamed2</name>
</geneLocation>
<keyword evidence="3" id="KW-1185">Reference proteome</keyword>
<organism evidence="2 3">
    <name type="scientific">Bacteroides faecis</name>
    <dbReference type="NCBI Taxonomy" id="674529"/>
    <lineage>
        <taxon>Bacteria</taxon>
        <taxon>Pseudomonadati</taxon>
        <taxon>Bacteroidota</taxon>
        <taxon>Bacteroidia</taxon>
        <taxon>Bacteroidales</taxon>
        <taxon>Bacteroidaceae</taxon>
        <taxon>Bacteroides</taxon>
    </lineage>
</organism>
<protein>
    <recommendedName>
        <fullName evidence="4">Lipoprotein</fullName>
    </recommendedName>
</protein>
<name>A0ABY5TJZ5_9BACE</name>